<evidence type="ECO:0000259" key="2">
    <source>
        <dbReference type="Pfam" id="PF01968"/>
    </source>
</evidence>
<feature type="domain" description="S-Me-THD N-terminal" evidence="4">
    <location>
        <begin position="620"/>
        <end position="775"/>
    </location>
</feature>
<dbReference type="Pfam" id="PF05378">
    <property type="entry name" value="Hydant_A_N"/>
    <property type="match status" value="1"/>
</dbReference>
<dbReference type="PANTHER" id="PTHR11365:SF10">
    <property type="entry name" value="HYDANTOINASE_OXOPROLINASE"/>
    <property type="match status" value="1"/>
</dbReference>
<organism evidence="6 7">
    <name type="scientific">Sclerotinia trifoliorum</name>
    <dbReference type="NCBI Taxonomy" id="28548"/>
    <lineage>
        <taxon>Eukaryota</taxon>
        <taxon>Fungi</taxon>
        <taxon>Dikarya</taxon>
        <taxon>Ascomycota</taxon>
        <taxon>Pezizomycotina</taxon>
        <taxon>Leotiomycetes</taxon>
        <taxon>Helotiales</taxon>
        <taxon>Sclerotiniaceae</taxon>
        <taxon>Sclerotinia</taxon>
    </lineage>
</organism>
<feature type="domain" description="Hydantoinase A/oxoprolinase" evidence="2">
    <location>
        <begin position="227"/>
        <end position="402"/>
    </location>
</feature>
<dbReference type="PANTHER" id="PTHR11365">
    <property type="entry name" value="5-OXOPROLINASE RELATED"/>
    <property type="match status" value="1"/>
</dbReference>
<evidence type="ECO:0000313" key="6">
    <source>
        <dbReference type="EMBL" id="CAD6447557.1"/>
    </source>
</evidence>
<feature type="region of interest" description="Disordered" evidence="1">
    <location>
        <begin position="1"/>
        <end position="28"/>
    </location>
</feature>
<dbReference type="InterPro" id="IPR027479">
    <property type="entry name" value="S-Me-THD_N_sf"/>
</dbReference>
<keyword evidence="7" id="KW-1185">Reference proteome</keyword>
<reference evidence="6" key="1">
    <citation type="submission" date="2020-10" db="EMBL/GenBank/DDBJ databases">
        <authorList>
            <person name="Kusch S."/>
        </authorList>
    </citation>
    <scope>NUCLEOTIDE SEQUENCE</scope>
    <source>
        <strain evidence="6">SwB9</strain>
    </source>
</reference>
<dbReference type="EMBL" id="CAJHIA010000028">
    <property type="protein sequence ID" value="CAD6447557.1"/>
    <property type="molecule type" value="Genomic_DNA"/>
</dbReference>
<gene>
    <name evidence="6" type="ORF">SCLTRI_LOCUS7349</name>
</gene>
<evidence type="ECO:0000256" key="1">
    <source>
        <dbReference type="SAM" id="MobiDB-lite"/>
    </source>
</evidence>
<dbReference type="Pfam" id="PF01968">
    <property type="entry name" value="Hydantoinase_A"/>
    <property type="match status" value="1"/>
</dbReference>
<dbReference type="InterPro" id="IPR048350">
    <property type="entry name" value="S-Me-THD-like_C"/>
</dbReference>
<name>A0A8H2ZQ91_9HELO</name>
<dbReference type="SUPFAM" id="SSF53067">
    <property type="entry name" value="Actin-like ATPase domain"/>
    <property type="match status" value="2"/>
</dbReference>
<dbReference type="FunFam" id="2.40.390.10:FF:000003">
    <property type="entry name" value="Uncharacterized protein"/>
    <property type="match status" value="1"/>
</dbReference>
<dbReference type="Gene3D" id="3.30.420.40">
    <property type="match status" value="1"/>
</dbReference>
<dbReference type="InterPro" id="IPR045079">
    <property type="entry name" value="Oxoprolinase-like"/>
</dbReference>
<feature type="domain" description="S-Me-THD-like C-terminal" evidence="5">
    <location>
        <begin position="780"/>
        <end position="980"/>
    </location>
</feature>
<dbReference type="InterPro" id="IPR010318">
    <property type="entry name" value="S-Me-THD_N"/>
</dbReference>
<dbReference type="Gene3D" id="3.40.1610.10">
    <property type="entry name" value="CV3147-like domain"/>
    <property type="match status" value="1"/>
</dbReference>
<dbReference type="InterPro" id="IPR002821">
    <property type="entry name" value="Hydantoinase_A"/>
</dbReference>
<dbReference type="Gene3D" id="2.40.390.10">
    <property type="entry name" value="CV3147-like"/>
    <property type="match status" value="1"/>
</dbReference>
<dbReference type="AlphaFoldDB" id="A0A8H2ZQ91"/>
<comment type="caution">
    <text evidence="6">The sequence shown here is derived from an EMBL/GenBank/DDBJ whole genome shotgun (WGS) entry which is preliminary data.</text>
</comment>
<evidence type="ECO:0000313" key="7">
    <source>
        <dbReference type="Proteomes" id="UP000624404"/>
    </source>
</evidence>
<dbReference type="InterPro" id="IPR008040">
    <property type="entry name" value="Hydant_A_N"/>
</dbReference>
<dbReference type="SUPFAM" id="SSF160991">
    <property type="entry name" value="CV3147-like"/>
    <property type="match status" value="1"/>
</dbReference>
<evidence type="ECO:0000259" key="4">
    <source>
        <dbReference type="Pfam" id="PF06032"/>
    </source>
</evidence>
<evidence type="ECO:0000259" key="5">
    <source>
        <dbReference type="Pfam" id="PF20906"/>
    </source>
</evidence>
<feature type="domain" description="Hydantoinase/oxoprolinase N-terminal" evidence="3">
    <location>
        <begin position="36"/>
        <end position="206"/>
    </location>
</feature>
<accession>A0A8H2ZQ91</accession>
<dbReference type="OrthoDB" id="5404895at2759"/>
<dbReference type="Pfam" id="PF20906">
    <property type="entry name" value="S-Me-THD_C"/>
    <property type="match status" value="1"/>
</dbReference>
<dbReference type="InterPro" id="IPR043129">
    <property type="entry name" value="ATPase_NBD"/>
</dbReference>
<dbReference type="Proteomes" id="UP000624404">
    <property type="component" value="Unassembled WGS sequence"/>
</dbReference>
<evidence type="ECO:0000259" key="3">
    <source>
        <dbReference type="Pfam" id="PF05378"/>
    </source>
</evidence>
<dbReference type="Pfam" id="PF06032">
    <property type="entry name" value="S-Me-THD_N"/>
    <property type="match status" value="1"/>
</dbReference>
<dbReference type="InterPro" id="IPR024071">
    <property type="entry name" value="S-Me-THD_C_sf"/>
</dbReference>
<dbReference type="GO" id="GO:0016787">
    <property type="term" value="F:hydrolase activity"/>
    <property type="evidence" value="ECO:0007669"/>
    <property type="project" value="InterPro"/>
</dbReference>
<sequence length="1005" mass="107707">MQHRNQFLPIQDPASTSTSTAAPTGKMPSRISSRVIGIDVGGTNTDAVILQNNNVLAWHKTPTTSDIHDGVEQAIAAVIKSAQISKDSIDFIKIGTTQFVNAVLEQNATKLDKVAVIRLCGPYSRGSPPFVGFPDSLRRLMEGHYGYVDGGLQLDGTPISEVNIEQLREQASIIRSKSISSVVVIGIYSPSNPRQEEFARQILAEELGPQYDVSCSYTIGRIGFLERENASILNASLRRFARHVIAGFAHAVNDLGNARLYITLNDGTLSKASIAAEHPVRCFSSGPTNSARGAALLAKNECMNLEDDSEVLVVDVGGTTTDICALLKSGYPRQSAAFVKIAGVRTNFTIPDVYSIALGGGSLIRTRKSGKTTVGPDSVGPRLEKESIAFGGQTLTATDLVLSNERTEMIPDELRIGGHSEIQRALEVAIDQVKTRQGHATVILVGGGSIIVGKDIAGVGQVIRPQYLEVANAVGAAIGKISGHVDTVVTPGDKTIEEQIEESKLLAIQRCVAAGGDEKTIEVVEIETLPINYVTNGSAQLVVRVVGDLRSNVEKVRDLDTLPITISTFKPRRADSGYSASGLDSPIDAKASTYDILEHIDVESYRPRIEGDIWHLSEIDLKFLMDGTGVLGVGSCGEPYPSYIACMVALESGEGLRIRRQDTIPDDALIFTSGFMGSPTVYLERIPGLNEITDTVKALMSATGHSSFDATIPYEIGGMNSFEALLSAHRFGKPTLDSDCVSRAYPMVWQTVRCLKGVPVTPAAVANGCGGTEVFMTSEDAEEAETLMRDACTKQGSLSGMVVNPISGKEARTLPSNSYSWAWQIGRSIAIARAKKVDPVKDLMKSQNGTLLFTGKVVSVTRKVAEGFTRGSVLLDYVANSTSNTVVGDESAPSLYVEFENENLCAILKTPGKDDVVLAVCPDLIVFLDIANGAPLGISDYKYGLRVSVIALKAPAVWTTEEGLKMGGPRAFGLDMDYVGVCAESEYEAPKSVWELFGDEVENKL</sequence>
<proteinExistence type="predicted"/>
<protein>
    <submittedName>
        <fullName evidence="6">1c310647-1b51-45f9-9322-df4523d613aa</fullName>
    </submittedName>
</protein>
<dbReference type="FunFam" id="3.40.1610.10:FF:000001">
    <property type="entry name" value="Hydantoinase, putative"/>
    <property type="match status" value="1"/>
</dbReference>